<accession>A0A5B8MQR6</accession>
<dbReference type="InterPro" id="IPR058560">
    <property type="entry name" value="DNA_primase_C"/>
</dbReference>
<keyword evidence="4 9" id="KW-0235">DNA replication</keyword>
<name>A0A5B8MQR6_9CHLO</name>
<dbReference type="GO" id="GO:0006270">
    <property type="term" value="P:DNA replication initiation"/>
    <property type="evidence" value="ECO:0007669"/>
    <property type="project" value="TreeGrafter"/>
</dbReference>
<dbReference type="GO" id="GO:0051539">
    <property type="term" value="F:4 iron, 4 sulfur cluster binding"/>
    <property type="evidence" value="ECO:0007669"/>
    <property type="project" value="UniProtKB-UniRule"/>
</dbReference>
<dbReference type="EMBL" id="CP031039">
    <property type="protein sequence ID" value="QDZ21955.1"/>
    <property type="molecule type" value="Genomic_DNA"/>
</dbReference>
<organism evidence="13 14">
    <name type="scientific">Chloropicon primus</name>
    <dbReference type="NCBI Taxonomy" id="1764295"/>
    <lineage>
        <taxon>Eukaryota</taxon>
        <taxon>Viridiplantae</taxon>
        <taxon>Chlorophyta</taxon>
        <taxon>Chloropicophyceae</taxon>
        <taxon>Chloropicales</taxon>
        <taxon>Chloropicaceae</taxon>
        <taxon>Chloropicon</taxon>
    </lineage>
</organism>
<evidence type="ECO:0000256" key="2">
    <source>
        <dbReference type="ARBA" id="ARBA00022485"/>
    </source>
</evidence>
<feature type="region of interest" description="Disordered" evidence="11">
    <location>
        <begin position="1"/>
        <end position="25"/>
    </location>
</feature>
<dbReference type="GO" id="GO:0046872">
    <property type="term" value="F:metal ion binding"/>
    <property type="evidence" value="ECO:0007669"/>
    <property type="project" value="UniProtKB-UniRule"/>
</dbReference>
<keyword evidence="5 9" id="KW-0479">Metal-binding</keyword>
<evidence type="ECO:0000256" key="8">
    <source>
        <dbReference type="ARBA" id="ARBA00023125"/>
    </source>
</evidence>
<evidence type="ECO:0000256" key="9">
    <source>
        <dbReference type="PIRNR" id="PIRNR009449"/>
    </source>
</evidence>
<dbReference type="PANTHER" id="PTHR10537">
    <property type="entry name" value="DNA PRIMASE LARGE SUBUNIT"/>
    <property type="match status" value="1"/>
</dbReference>
<keyword evidence="3 9" id="KW-0639">Primosome</keyword>
<proteinExistence type="inferred from homology"/>
<dbReference type="AlphaFoldDB" id="A0A5B8MQR6"/>
<keyword evidence="8 9" id="KW-0238">DNA-binding</keyword>
<protein>
    <recommendedName>
        <fullName evidence="9">DNA primase large subunit</fullName>
    </recommendedName>
</protein>
<comment type="cofactor">
    <cofactor evidence="9">
        <name>[4Fe-4S] cluster</name>
        <dbReference type="ChEBI" id="CHEBI:49883"/>
    </cofactor>
    <text evidence="9">Binds 1 [4Fe-4S] cluster.</text>
</comment>
<evidence type="ECO:0000313" key="13">
    <source>
        <dbReference type="EMBL" id="QDZ21955.1"/>
    </source>
</evidence>
<comment type="similarity">
    <text evidence="1 9">Belongs to the eukaryotic-type primase large subunit family.</text>
</comment>
<dbReference type="Pfam" id="PF04104">
    <property type="entry name" value="DNA_primase_lrg"/>
    <property type="match status" value="1"/>
</dbReference>
<keyword evidence="14" id="KW-1185">Reference proteome</keyword>
<evidence type="ECO:0000256" key="7">
    <source>
        <dbReference type="ARBA" id="ARBA00023014"/>
    </source>
</evidence>
<keyword evidence="7 9" id="KW-0411">Iron-sulfur</keyword>
<feature type="binding site" evidence="10">
    <location>
        <position position="367"/>
    </location>
    <ligand>
        <name>[4Fe-4S] cluster</name>
        <dbReference type="ChEBI" id="CHEBI:49883"/>
    </ligand>
</feature>
<dbReference type="PANTHER" id="PTHR10537:SF3">
    <property type="entry name" value="DNA PRIMASE LARGE SUBUNIT"/>
    <property type="match status" value="1"/>
</dbReference>
<dbReference type="Gene3D" id="1.20.930.80">
    <property type="match status" value="1"/>
</dbReference>
<evidence type="ECO:0000256" key="11">
    <source>
        <dbReference type="SAM" id="MobiDB-lite"/>
    </source>
</evidence>
<dbReference type="PIRSF" id="PIRSF009449">
    <property type="entry name" value="DNA_primase_large_subunit"/>
    <property type="match status" value="1"/>
</dbReference>
<comment type="function">
    <text evidence="9">DNA primase is the polymerase that synthesizes small RNA primers for the Okazaki fragments made during discontinuous DNA replication.</text>
</comment>
<feature type="domain" description="DNA primase large subunit C-terminal" evidence="12">
    <location>
        <begin position="280"/>
        <end position="447"/>
    </location>
</feature>
<dbReference type="GO" id="GO:0005658">
    <property type="term" value="C:alpha DNA polymerase:primase complex"/>
    <property type="evidence" value="ECO:0007669"/>
    <property type="project" value="UniProtKB-ARBA"/>
</dbReference>
<dbReference type="GO" id="GO:0006269">
    <property type="term" value="P:DNA replication, synthesis of primer"/>
    <property type="evidence" value="ECO:0007669"/>
    <property type="project" value="UniProtKB-KW"/>
</dbReference>
<keyword evidence="2 9" id="KW-0004">4Fe-4S</keyword>
<dbReference type="Pfam" id="PF26466">
    <property type="entry name" value="DNA_primase_lrg_N"/>
    <property type="match status" value="1"/>
</dbReference>
<feature type="binding site" evidence="10">
    <location>
        <position position="423"/>
    </location>
    <ligand>
        <name>[4Fe-4S] cluster</name>
        <dbReference type="ChEBI" id="CHEBI:49883"/>
    </ligand>
</feature>
<feature type="binding site" evidence="10">
    <location>
        <position position="288"/>
    </location>
    <ligand>
        <name>[4Fe-4S] cluster</name>
        <dbReference type="ChEBI" id="CHEBI:49883"/>
    </ligand>
</feature>
<dbReference type="Proteomes" id="UP000316726">
    <property type="component" value="Chromosome 6"/>
</dbReference>
<evidence type="ECO:0000256" key="10">
    <source>
        <dbReference type="PIRSR" id="PIRSR009449-1"/>
    </source>
</evidence>
<dbReference type="InterPro" id="IPR007238">
    <property type="entry name" value="DNA_primase_lsu_euk/arc"/>
</dbReference>
<gene>
    <name evidence="13" type="ORF">A3770_06p44730</name>
</gene>
<sequence length="472" mass="53210">MASGAVSTGFTPIHSGDPKGAKQKQKTRAAKIVSLYAQPPPYDAALEELETFSLDRLKVLRGIERARLSNSSEADVRKKTKELLRKYASEGDELRRDQISHFMLRLAYCQTEDLRRWLVDQEADLFKVRFEELVHKEQKDFLQEIDLKVGVVEQEEYERVKSGLSVVHGKSSNATHRDFFKVPFEAVPSLVSTRRVFLHKGWAYVGANQMGPLVVGHFKAHLRKALQTAAKSWPHVAATDETNRLAPIVAFLSKQYLGPDYSEVKANGSSAATLEEIPALSRSHFPLCMKHLYNSLQSNNHLRHQGRMQFGLFLKGIGLPLDSALQFWKRAFAPKVQGDKFDKQYAYNIRHNYGKEGKRADYTPYTCMKVISSTPGSGEYHGCPYKTFSESNLRATLQQLHISGSDQKQVVELAKNHHYQLACGKVFQLTHNGVVADEGINHPNQFYDLSRQCCSKNDALAPATPGFKLTNE</sequence>
<keyword evidence="6 9" id="KW-0408">Iron</keyword>
<dbReference type="GO" id="GO:0003677">
    <property type="term" value="F:DNA binding"/>
    <property type="evidence" value="ECO:0007669"/>
    <property type="project" value="UniProtKB-UniRule"/>
</dbReference>
<dbReference type="InterPro" id="IPR016558">
    <property type="entry name" value="DNA_primase_lsu_euk"/>
</dbReference>
<evidence type="ECO:0000313" key="14">
    <source>
        <dbReference type="Proteomes" id="UP000316726"/>
    </source>
</evidence>
<evidence type="ECO:0000256" key="5">
    <source>
        <dbReference type="ARBA" id="ARBA00022723"/>
    </source>
</evidence>
<reference evidence="13 14" key="1">
    <citation type="submission" date="2018-07" db="EMBL/GenBank/DDBJ databases">
        <title>The complete nuclear genome of the prasinophyte Chloropicon primus (CCMP1205).</title>
        <authorList>
            <person name="Pombert J.-F."/>
            <person name="Otis C."/>
            <person name="Turmel M."/>
            <person name="Lemieux C."/>
        </authorList>
    </citation>
    <scope>NUCLEOTIDE SEQUENCE [LARGE SCALE GENOMIC DNA]</scope>
    <source>
        <strain evidence="13 14">CCMP1205</strain>
    </source>
</reference>
<evidence type="ECO:0000256" key="6">
    <source>
        <dbReference type="ARBA" id="ARBA00023004"/>
    </source>
</evidence>
<evidence type="ECO:0000256" key="4">
    <source>
        <dbReference type="ARBA" id="ARBA00022705"/>
    </source>
</evidence>
<dbReference type="STRING" id="1764295.A0A5B8MQR6"/>
<dbReference type="CDD" id="cd07322">
    <property type="entry name" value="PriL_PriS_Eukaryotic"/>
    <property type="match status" value="1"/>
</dbReference>
<evidence type="ECO:0000259" key="12">
    <source>
        <dbReference type="Pfam" id="PF04104"/>
    </source>
</evidence>
<feature type="binding site" evidence="10">
    <location>
        <position position="383"/>
    </location>
    <ligand>
        <name>[4Fe-4S] cluster</name>
        <dbReference type="ChEBI" id="CHEBI:49883"/>
    </ligand>
</feature>
<feature type="compositionally biased region" description="Polar residues" evidence="11">
    <location>
        <begin position="1"/>
        <end position="10"/>
    </location>
</feature>
<evidence type="ECO:0000256" key="3">
    <source>
        <dbReference type="ARBA" id="ARBA00022515"/>
    </source>
</evidence>
<dbReference type="OrthoDB" id="421393at2759"/>
<evidence type="ECO:0000256" key="1">
    <source>
        <dbReference type="ARBA" id="ARBA00010564"/>
    </source>
</evidence>